<dbReference type="KEGG" id="spad:DVK44_09750"/>
<dbReference type="InterPro" id="IPR036271">
    <property type="entry name" value="Tet_transcr_reg_TetR-rel_C_sf"/>
</dbReference>
<gene>
    <name evidence="7" type="ORF">DVK44_09750</name>
</gene>
<keyword evidence="8" id="KW-1185">Reference proteome</keyword>
<dbReference type="GO" id="GO:0046677">
    <property type="term" value="P:response to antibiotic"/>
    <property type="evidence" value="ECO:0007669"/>
    <property type="project" value="InterPro"/>
</dbReference>
<dbReference type="InterPro" id="IPR009057">
    <property type="entry name" value="Homeodomain-like_sf"/>
</dbReference>
<dbReference type="PANTHER" id="PTHR30055:SF151">
    <property type="entry name" value="TRANSCRIPTIONAL REGULATORY PROTEIN"/>
    <property type="match status" value="1"/>
</dbReference>
<dbReference type="PRINTS" id="PR00455">
    <property type="entry name" value="HTHTETR"/>
</dbReference>
<feature type="DNA-binding region" description="H-T-H motif" evidence="5">
    <location>
        <begin position="36"/>
        <end position="55"/>
    </location>
</feature>
<dbReference type="SUPFAM" id="SSF46689">
    <property type="entry name" value="Homeodomain-like"/>
    <property type="match status" value="1"/>
</dbReference>
<reference evidence="8" key="1">
    <citation type="submission" date="2018-07" db="EMBL/GenBank/DDBJ databases">
        <authorList>
            <person name="Zhao J."/>
        </authorList>
    </citation>
    <scope>NUCLEOTIDE SEQUENCE [LARGE SCALE GENOMIC DNA]</scope>
    <source>
        <strain evidence="8">GSSD-12</strain>
    </source>
</reference>
<dbReference type="Proteomes" id="UP000253868">
    <property type="component" value="Chromosome"/>
</dbReference>
<evidence type="ECO:0000256" key="5">
    <source>
        <dbReference type="PROSITE-ProRule" id="PRU00335"/>
    </source>
</evidence>
<evidence type="ECO:0000313" key="8">
    <source>
        <dbReference type="Proteomes" id="UP000253868"/>
    </source>
</evidence>
<sequence length="220" mass="23601">MIRGMSTMERRMLLRKADVVDGALKFLDAEGLDGLTMRKLGAALNVHGGALYRHFPNKAALLEAMANKLTEGVGVPLPEAPWRDQIYVLGQRFRTAMLAHRDGARLVSGTHATGANSITAGSLVVDVLCGAGLAPAQAGSLAFSLYYYVLGHTIDEQNQAHSSAEEWQARGTQLANVLSPQYAEAFASLMKTDPAERFAYGLNTFIEGVASRIPPTAATR</sequence>
<dbReference type="InterPro" id="IPR003012">
    <property type="entry name" value="Tet_transcr_reg_TetR"/>
</dbReference>
<dbReference type="SUPFAM" id="SSF48498">
    <property type="entry name" value="Tetracyclin repressor-like, C-terminal domain"/>
    <property type="match status" value="1"/>
</dbReference>
<dbReference type="GO" id="GO:0045892">
    <property type="term" value="P:negative regulation of DNA-templated transcription"/>
    <property type="evidence" value="ECO:0007669"/>
    <property type="project" value="InterPro"/>
</dbReference>
<dbReference type="OrthoDB" id="3818006at2"/>
<evidence type="ECO:0000259" key="6">
    <source>
        <dbReference type="PROSITE" id="PS50977"/>
    </source>
</evidence>
<dbReference type="Pfam" id="PF02909">
    <property type="entry name" value="TetR_C_1"/>
    <property type="match status" value="1"/>
</dbReference>
<organism evidence="7 8">
    <name type="scientific">Streptomyces paludis</name>
    <dbReference type="NCBI Taxonomy" id="2282738"/>
    <lineage>
        <taxon>Bacteria</taxon>
        <taxon>Bacillati</taxon>
        <taxon>Actinomycetota</taxon>
        <taxon>Actinomycetes</taxon>
        <taxon>Kitasatosporales</taxon>
        <taxon>Streptomycetaceae</taxon>
        <taxon>Streptomyces</taxon>
    </lineage>
</organism>
<keyword evidence="3 5" id="KW-0238">DNA-binding</keyword>
<dbReference type="Gene3D" id="1.10.10.60">
    <property type="entry name" value="Homeodomain-like"/>
    <property type="match status" value="1"/>
</dbReference>
<dbReference type="EMBL" id="CP031194">
    <property type="protein sequence ID" value="AXG77938.1"/>
    <property type="molecule type" value="Genomic_DNA"/>
</dbReference>
<dbReference type="Gene3D" id="1.10.357.10">
    <property type="entry name" value="Tetracycline Repressor, domain 2"/>
    <property type="match status" value="1"/>
</dbReference>
<dbReference type="Pfam" id="PF00440">
    <property type="entry name" value="TetR_N"/>
    <property type="match status" value="1"/>
</dbReference>
<evidence type="ECO:0000313" key="7">
    <source>
        <dbReference type="EMBL" id="AXG77938.1"/>
    </source>
</evidence>
<keyword evidence="2" id="KW-0805">Transcription regulation</keyword>
<keyword evidence="1" id="KW-0678">Repressor</keyword>
<dbReference type="InterPro" id="IPR023772">
    <property type="entry name" value="DNA-bd_HTH_TetR-type_CS"/>
</dbReference>
<accession>A0A345HML4</accession>
<dbReference type="PRINTS" id="PR00400">
    <property type="entry name" value="TETREPRESSOR"/>
</dbReference>
<evidence type="ECO:0000256" key="4">
    <source>
        <dbReference type="ARBA" id="ARBA00023163"/>
    </source>
</evidence>
<proteinExistence type="predicted"/>
<evidence type="ECO:0000256" key="2">
    <source>
        <dbReference type="ARBA" id="ARBA00023015"/>
    </source>
</evidence>
<dbReference type="AlphaFoldDB" id="A0A345HML4"/>
<dbReference type="GO" id="GO:0003700">
    <property type="term" value="F:DNA-binding transcription factor activity"/>
    <property type="evidence" value="ECO:0007669"/>
    <property type="project" value="TreeGrafter"/>
</dbReference>
<dbReference type="GO" id="GO:0000976">
    <property type="term" value="F:transcription cis-regulatory region binding"/>
    <property type="evidence" value="ECO:0007669"/>
    <property type="project" value="TreeGrafter"/>
</dbReference>
<evidence type="ECO:0000256" key="3">
    <source>
        <dbReference type="ARBA" id="ARBA00023125"/>
    </source>
</evidence>
<feature type="domain" description="HTH tetR-type" evidence="6">
    <location>
        <begin position="13"/>
        <end position="73"/>
    </location>
</feature>
<dbReference type="PROSITE" id="PS01081">
    <property type="entry name" value="HTH_TETR_1"/>
    <property type="match status" value="1"/>
</dbReference>
<evidence type="ECO:0000256" key="1">
    <source>
        <dbReference type="ARBA" id="ARBA00022491"/>
    </source>
</evidence>
<keyword evidence="4" id="KW-0804">Transcription</keyword>
<name>A0A345HML4_9ACTN</name>
<dbReference type="InterPro" id="IPR004111">
    <property type="entry name" value="Repressor_TetR_C"/>
</dbReference>
<dbReference type="PANTHER" id="PTHR30055">
    <property type="entry name" value="HTH-TYPE TRANSCRIPTIONAL REGULATOR RUTR"/>
    <property type="match status" value="1"/>
</dbReference>
<dbReference type="InterPro" id="IPR001647">
    <property type="entry name" value="HTH_TetR"/>
</dbReference>
<dbReference type="PROSITE" id="PS50977">
    <property type="entry name" value="HTH_TETR_2"/>
    <property type="match status" value="1"/>
</dbReference>
<dbReference type="InterPro" id="IPR050109">
    <property type="entry name" value="HTH-type_TetR-like_transc_reg"/>
</dbReference>
<protein>
    <submittedName>
        <fullName evidence="7">TetR/AcrR family transcriptional regulator</fullName>
    </submittedName>
</protein>